<dbReference type="InterPro" id="IPR001810">
    <property type="entry name" value="F-box_dom"/>
</dbReference>
<reference evidence="3" key="3">
    <citation type="submission" date="2018-08" db="UniProtKB">
        <authorList>
            <consortium name="EnsemblPlants"/>
        </authorList>
    </citation>
    <scope>IDENTIFICATION</scope>
    <source>
        <strain evidence="3">cv. Bd21</strain>
    </source>
</reference>
<sequence>MEILLRLPPQPSSLPRASLVCKRWRRLVSDPGFFRLFREHRGKPPLLGFFCCRYLCGTEFTPMMEPPNRIPAARFSLPLPEDGHGRWAFVDCRHGLALLLDRTRRKCLVWDPTTGHQRQVAFPPGFISDQEKLVQNAAVLCPVGGHVRGDCHWRPFKLVLVRHNHDQTLAILEFDVVRQGLAVIAKLADSHDRRHSLHFQTVQIEESGLGLAALTGSKSSIIQIWARKINYDGVFRWVLQKTVELDKLLPLGPSMKKPEISFIRGFDEVTNAIILSMVDGVGVMIQLESLKFRNLCTPSCTAYYPYRNFCTAGLFKGKLQEDIQAGADHVQQEESSESSKD</sequence>
<evidence type="ECO:0000313" key="2">
    <source>
        <dbReference type="EMBL" id="KQJ98731.1"/>
    </source>
</evidence>
<gene>
    <name evidence="2" type="ORF">BRADI_3g38708v3</name>
</gene>
<dbReference type="Pfam" id="PF00646">
    <property type="entry name" value="F-box"/>
    <property type="match status" value="1"/>
</dbReference>
<dbReference type="Proteomes" id="UP000008810">
    <property type="component" value="Chromosome 3"/>
</dbReference>
<dbReference type="PANTHER" id="PTHR32133:SF134">
    <property type="entry name" value="OS05G0320100 PROTEIN"/>
    <property type="match status" value="1"/>
</dbReference>
<evidence type="ECO:0000259" key="1">
    <source>
        <dbReference type="Pfam" id="PF00646"/>
    </source>
</evidence>
<name>A0A0Q3IDW1_BRADI</name>
<evidence type="ECO:0000313" key="3">
    <source>
        <dbReference type="EnsemblPlants" id="KQJ98731"/>
    </source>
</evidence>
<evidence type="ECO:0000313" key="4">
    <source>
        <dbReference type="Proteomes" id="UP000008810"/>
    </source>
</evidence>
<accession>A0A0Q3IDW1</accession>
<dbReference type="PANTHER" id="PTHR32133">
    <property type="entry name" value="OS07G0120400 PROTEIN"/>
    <property type="match status" value="1"/>
</dbReference>
<organism evidence="2">
    <name type="scientific">Brachypodium distachyon</name>
    <name type="common">Purple false brome</name>
    <name type="synonym">Trachynia distachya</name>
    <dbReference type="NCBI Taxonomy" id="15368"/>
    <lineage>
        <taxon>Eukaryota</taxon>
        <taxon>Viridiplantae</taxon>
        <taxon>Streptophyta</taxon>
        <taxon>Embryophyta</taxon>
        <taxon>Tracheophyta</taxon>
        <taxon>Spermatophyta</taxon>
        <taxon>Magnoliopsida</taxon>
        <taxon>Liliopsida</taxon>
        <taxon>Poales</taxon>
        <taxon>Poaceae</taxon>
        <taxon>BOP clade</taxon>
        <taxon>Pooideae</taxon>
        <taxon>Stipodae</taxon>
        <taxon>Brachypodieae</taxon>
        <taxon>Brachypodium</taxon>
    </lineage>
</organism>
<dbReference type="EnsemblPlants" id="KQJ98731">
    <property type="protein sequence ID" value="KQJ98731"/>
    <property type="gene ID" value="BRADI_3g38708v3"/>
</dbReference>
<protein>
    <recommendedName>
        <fullName evidence="1">F-box domain-containing protein</fullName>
    </recommendedName>
</protein>
<dbReference type="Gene3D" id="1.20.1280.50">
    <property type="match status" value="1"/>
</dbReference>
<dbReference type="InterPro" id="IPR036047">
    <property type="entry name" value="F-box-like_dom_sf"/>
</dbReference>
<dbReference type="OrthoDB" id="694388at2759"/>
<keyword evidence="4" id="KW-1185">Reference proteome</keyword>
<dbReference type="EMBL" id="CM000882">
    <property type="protein sequence ID" value="KQJ98731.1"/>
    <property type="molecule type" value="Genomic_DNA"/>
</dbReference>
<proteinExistence type="predicted"/>
<dbReference type="STRING" id="15368.A0A0Q3IDW1"/>
<reference evidence="2 3" key="1">
    <citation type="journal article" date="2010" name="Nature">
        <title>Genome sequencing and analysis of the model grass Brachypodium distachyon.</title>
        <authorList>
            <consortium name="International Brachypodium Initiative"/>
        </authorList>
    </citation>
    <scope>NUCLEOTIDE SEQUENCE [LARGE SCALE GENOMIC DNA]</scope>
    <source>
        <strain evidence="2 3">Bd21</strain>
    </source>
</reference>
<dbReference type="Gramene" id="KQJ98731">
    <property type="protein sequence ID" value="KQJ98731"/>
    <property type="gene ID" value="BRADI_3g38708v3"/>
</dbReference>
<reference evidence="2" key="2">
    <citation type="submission" date="2017-06" db="EMBL/GenBank/DDBJ databases">
        <title>WGS assembly of Brachypodium distachyon.</title>
        <authorList>
            <consortium name="The International Brachypodium Initiative"/>
            <person name="Lucas S."/>
            <person name="Harmon-Smith M."/>
            <person name="Lail K."/>
            <person name="Tice H."/>
            <person name="Grimwood J."/>
            <person name="Bruce D."/>
            <person name="Barry K."/>
            <person name="Shu S."/>
            <person name="Lindquist E."/>
            <person name="Wang M."/>
            <person name="Pitluck S."/>
            <person name="Vogel J.P."/>
            <person name="Garvin D.F."/>
            <person name="Mockler T.C."/>
            <person name="Schmutz J."/>
            <person name="Rokhsar D."/>
            <person name="Bevan M.W."/>
        </authorList>
    </citation>
    <scope>NUCLEOTIDE SEQUENCE</scope>
    <source>
        <strain evidence="2">Bd21</strain>
    </source>
</reference>
<dbReference type="SUPFAM" id="SSF81383">
    <property type="entry name" value="F-box domain"/>
    <property type="match status" value="1"/>
</dbReference>
<dbReference type="AlphaFoldDB" id="A0A0Q3IDW1"/>
<feature type="domain" description="F-box" evidence="1">
    <location>
        <begin position="2"/>
        <end position="35"/>
    </location>
</feature>
<dbReference type="InParanoid" id="A0A0Q3IDW1"/>